<evidence type="ECO:0000313" key="3">
    <source>
        <dbReference type="Proteomes" id="UP001211065"/>
    </source>
</evidence>
<dbReference type="GO" id="GO:0006780">
    <property type="term" value="P:uroporphyrinogen III biosynthetic process"/>
    <property type="evidence" value="ECO:0007669"/>
    <property type="project" value="InterPro"/>
</dbReference>
<name>A0AAD5XX87_9FUNG</name>
<feature type="domain" description="Tetrapyrrole biosynthesis uroporphyrinogen III synthase" evidence="1">
    <location>
        <begin position="8"/>
        <end position="184"/>
    </location>
</feature>
<dbReference type="GO" id="GO:0004852">
    <property type="term" value="F:uroporphyrinogen-III synthase activity"/>
    <property type="evidence" value="ECO:0007669"/>
    <property type="project" value="InterPro"/>
</dbReference>
<dbReference type="Gene3D" id="3.40.50.10090">
    <property type="match status" value="2"/>
</dbReference>
<dbReference type="PANTHER" id="PTHR12390">
    <property type="entry name" value="UROPORPHYRINOGEN III SYNTHASE"/>
    <property type="match status" value="1"/>
</dbReference>
<dbReference type="InterPro" id="IPR036108">
    <property type="entry name" value="4pyrrol_syn_uPrphyn_synt_sf"/>
</dbReference>
<dbReference type="InterPro" id="IPR003754">
    <property type="entry name" value="4pyrrol_synth_uPrphyn_synth"/>
</dbReference>
<organism evidence="2 3">
    <name type="scientific">Clydaea vesicula</name>
    <dbReference type="NCBI Taxonomy" id="447962"/>
    <lineage>
        <taxon>Eukaryota</taxon>
        <taxon>Fungi</taxon>
        <taxon>Fungi incertae sedis</taxon>
        <taxon>Chytridiomycota</taxon>
        <taxon>Chytridiomycota incertae sedis</taxon>
        <taxon>Chytridiomycetes</taxon>
        <taxon>Lobulomycetales</taxon>
        <taxon>Lobulomycetaceae</taxon>
        <taxon>Clydaea</taxon>
    </lineage>
</organism>
<evidence type="ECO:0000313" key="2">
    <source>
        <dbReference type="EMBL" id="KAJ3205035.1"/>
    </source>
</evidence>
<feature type="non-terminal residue" evidence="2">
    <location>
        <position position="1"/>
    </location>
</feature>
<dbReference type="Pfam" id="PF02602">
    <property type="entry name" value="HEM4"/>
    <property type="match status" value="1"/>
</dbReference>
<gene>
    <name evidence="2" type="ORF">HK099_000950</name>
</gene>
<dbReference type="Proteomes" id="UP001211065">
    <property type="component" value="Unassembled WGS sequence"/>
</dbReference>
<evidence type="ECO:0000259" key="1">
    <source>
        <dbReference type="Pfam" id="PF02602"/>
    </source>
</evidence>
<dbReference type="PANTHER" id="PTHR12390:SF0">
    <property type="entry name" value="UROPORPHYRINOGEN-III SYNTHASE"/>
    <property type="match status" value="1"/>
</dbReference>
<dbReference type="EMBL" id="JADGJW010001241">
    <property type="protein sequence ID" value="KAJ3205035.1"/>
    <property type="molecule type" value="Genomic_DNA"/>
</dbReference>
<accession>A0AAD5XX87</accession>
<proteinExistence type="predicted"/>
<dbReference type="AlphaFoldDB" id="A0AAD5XX87"/>
<protein>
    <recommendedName>
        <fullName evidence="1">Tetrapyrrole biosynthesis uroporphyrinogen III synthase domain-containing protein</fullName>
    </recommendedName>
</protein>
<sequence length="193" mass="22135">EEKIDLFDSRFFTVGKTSAELLYSLDIKDVVGADTGNAANLGNLIIDLHWKKNFEKPLMFFTGEKTLNTIEDILSNNSIKFEKLKVYQTCMEKNFKINFKNHFFDSVSEKLKKGKLNDTVYYTVFFSPSGVDLVLQNFKDFKELFNSNRNNFKALSIGKTTSSKLLSEGFEVYLEATKPDPETLLLNFLNANF</sequence>
<reference evidence="2" key="1">
    <citation type="submission" date="2020-05" db="EMBL/GenBank/DDBJ databases">
        <title>Phylogenomic resolution of chytrid fungi.</title>
        <authorList>
            <person name="Stajich J.E."/>
            <person name="Amses K."/>
            <person name="Simmons R."/>
            <person name="Seto K."/>
            <person name="Myers J."/>
            <person name="Bonds A."/>
            <person name="Quandt C.A."/>
            <person name="Barry K."/>
            <person name="Liu P."/>
            <person name="Grigoriev I."/>
            <person name="Longcore J.E."/>
            <person name="James T.Y."/>
        </authorList>
    </citation>
    <scope>NUCLEOTIDE SEQUENCE</scope>
    <source>
        <strain evidence="2">JEL0476</strain>
    </source>
</reference>
<dbReference type="InterPro" id="IPR039793">
    <property type="entry name" value="UROS/Hem4"/>
</dbReference>
<dbReference type="GO" id="GO:0005829">
    <property type="term" value="C:cytosol"/>
    <property type="evidence" value="ECO:0007669"/>
    <property type="project" value="TreeGrafter"/>
</dbReference>
<dbReference type="CDD" id="cd06578">
    <property type="entry name" value="HemD"/>
    <property type="match status" value="1"/>
</dbReference>
<keyword evidence="3" id="KW-1185">Reference proteome</keyword>
<comment type="caution">
    <text evidence="2">The sequence shown here is derived from an EMBL/GenBank/DDBJ whole genome shotgun (WGS) entry which is preliminary data.</text>
</comment>
<dbReference type="SUPFAM" id="SSF69618">
    <property type="entry name" value="HemD-like"/>
    <property type="match status" value="1"/>
</dbReference>